<comment type="caution">
    <text evidence="1">The sequence shown here is derived from an EMBL/GenBank/DDBJ whole genome shotgun (WGS) entry which is preliminary data.</text>
</comment>
<name>A0A549T8Z5_METSR</name>
<accession>A0A549T8Z5</accession>
<reference evidence="1 2" key="1">
    <citation type="submission" date="2019-07" db="EMBL/GenBank/DDBJ databases">
        <title>Ln-dependent methylotrophs.</title>
        <authorList>
            <person name="Tani A."/>
        </authorList>
    </citation>
    <scope>NUCLEOTIDE SEQUENCE [LARGE SCALE GENOMIC DNA]</scope>
    <source>
        <strain evidence="1 2">SM89A</strain>
    </source>
</reference>
<proteinExistence type="predicted"/>
<sequence>MQRLAPAHFLNGLAIVARAPLADLSAAFAELIGRSLWLENLKPSQTQNFVSLASGLVDLRSDLCEALDYRALFEASSREDALDAIRAIDGEAAANEAGKLRKPKIVERAALLARDRHWLPEALASLSASKPRDERSTAQAMVEEIARDEAAKAAGQGSDGDGAPTIARAVERFLEERCVRGGEGRIKAKALLDRFGEFAEAEGLRKIGYAELSEALGSLGFEKKRSSDGVHYLGLALRDDAEARQAAE</sequence>
<gene>
    <name evidence="1" type="ORF">FM996_00525</name>
</gene>
<dbReference type="AlphaFoldDB" id="A0A549T8Z5"/>
<dbReference type="EMBL" id="VJMF01000002">
    <property type="protein sequence ID" value="TRL38348.1"/>
    <property type="molecule type" value="Genomic_DNA"/>
</dbReference>
<dbReference type="RefSeq" id="WP_142861361.1">
    <property type="nucleotide sequence ID" value="NZ_VJMF01000002.1"/>
</dbReference>
<organism evidence="1 2">
    <name type="scientific">Methylosinus sporium</name>
    <dbReference type="NCBI Taxonomy" id="428"/>
    <lineage>
        <taxon>Bacteria</taxon>
        <taxon>Pseudomonadati</taxon>
        <taxon>Pseudomonadota</taxon>
        <taxon>Alphaproteobacteria</taxon>
        <taxon>Hyphomicrobiales</taxon>
        <taxon>Methylocystaceae</taxon>
        <taxon>Methylosinus</taxon>
    </lineage>
</organism>
<protein>
    <submittedName>
        <fullName evidence="1">Uncharacterized protein</fullName>
    </submittedName>
</protein>
<evidence type="ECO:0000313" key="2">
    <source>
        <dbReference type="Proteomes" id="UP000316781"/>
    </source>
</evidence>
<dbReference type="Proteomes" id="UP000316781">
    <property type="component" value="Unassembled WGS sequence"/>
</dbReference>
<evidence type="ECO:0000313" key="1">
    <source>
        <dbReference type="EMBL" id="TRL38348.1"/>
    </source>
</evidence>